<dbReference type="ExpressionAtlas" id="A0A2K3L0K7">
    <property type="expression patterns" value="baseline"/>
</dbReference>
<dbReference type="SUPFAM" id="SSF52047">
    <property type="entry name" value="RNI-like"/>
    <property type="match status" value="1"/>
</dbReference>
<proteinExistence type="predicted"/>
<reference evidence="2 3" key="2">
    <citation type="journal article" date="2017" name="Front. Plant Sci.">
        <title>Gene Classification and Mining of Molecular Markers Useful in Red Clover (Trifolium pratense) Breeding.</title>
        <authorList>
            <person name="Istvanek J."/>
            <person name="Dluhosova J."/>
            <person name="Dluhos P."/>
            <person name="Patkova L."/>
            <person name="Nedelnik J."/>
            <person name="Repkova J."/>
        </authorList>
    </citation>
    <scope>NUCLEOTIDE SEQUENCE [LARGE SCALE GENOMIC DNA]</scope>
    <source>
        <strain evidence="3">cv. Tatra</strain>
        <tissue evidence="2">Young leaves</tissue>
    </source>
</reference>
<sequence>METPLPNWLELPREITINILQRLDTVEIVTSVCVVCPLWWNICKDPLMWRTIGIISLSYFDERLEKICRYAVDRSSGYLKDIYIKKFATDDLINHIANSTSELRCIKLEECHGISSQVFSEVVKKQPFLEELEIAYCDFIGTEFFEYIGRCCPLLKSLKFSRCFEESDKCDDIAFAIAKTMSTLRHLTIINIGLTNDGLLAILDGCAVLESLDLRGCRHLDLDGSLGKRCNEQIKELRFPTESVDPNSSWINYISEGSLYINDYDFSSLLSVLEEIPYDPSNFIEF</sequence>
<accession>A0A2K3L0K7</accession>
<dbReference type="Proteomes" id="UP000236291">
    <property type="component" value="Unassembled WGS sequence"/>
</dbReference>
<evidence type="ECO:0000313" key="2">
    <source>
        <dbReference type="EMBL" id="PNX72039.1"/>
    </source>
</evidence>
<dbReference type="Gene3D" id="3.80.10.10">
    <property type="entry name" value="Ribonuclease Inhibitor"/>
    <property type="match status" value="1"/>
</dbReference>
<dbReference type="InterPro" id="IPR001810">
    <property type="entry name" value="F-box_dom"/>
</dbReference>
<dbReference type="EMBL" id="ASHM01024128">
    <property type="protein sequence ID" value="PNX72039.1"/>
    <property type="molecule type" value="Genomic_DNA"/>
</dbReference>
<organism evidence="2 3">
    <name type="scientific">Trifolium pratense</name>
    <name type="common">Red clover</name>
    <dbReference type="NCBI Taxonomy" id="57577"/>
    <lineage>
        <taxon>Eukaryota</taxon>
        <taxon>Viridiplantae</taxon>
        <taxon>Streptophyta</taxon>
        <taxon>Embryophyta</taxon>
        <taxon>Tracheophyta</taxon>
        <taxon>Spermatophyta</taxon>
        <taxon>Magnoliopsida</taxon>
        <taxon>eudicotyledons</taxon>
        <taxon>Gunneridae</taxon>
        <taxon>Pentapetalae</taxon>
        <taxon>rosids</taxon>
        <taxon>fabids</taxon>
        <taxon>Fabales</taxon>
        <taxon>Fabaceae</taxon>
        <taxon>Papilionoideae</taxon>
        <taxon>50 kb inversion clade</taxon>
        <taxon>NPAAA clade</taxon>
        <taxon>Hologalegina</taxon>
        <taxon>IRL clade</taxon>
        <taxon>Trifolieae</taxon>
        <taxon>Trifolium</taxon>
    </lineage>
</organism>
<dbReference type="PANTHER" id="PTHR38926">
    <property type="entry name" value="F-BOX DOMAIN CONTAINING PROTEIN, EXPRESSED"/>
    <property type="match status" value="1"/>
</dbReference>
<dbReference type="Gene3D" id="1.20.1280.50">
    <property type="match status" value="1"/>
</dbReference>
<dbReference type="InterPro" id="IPR032675">
    <property type="entry name" value="LRR_dom_sf"/>
</dbReference>
<reference evidence="2 3" key="1">
    <citation type="journal article" date="2014" name="Am. J. Bot.">
        <title>Genome assembly and annotation for red clover (Trifolium pratense; Fabaceae).</title>
        <authorList>
            <person name="Istvanek J."/>
            <person name="Jaros M."/>
            <person name="Krenek A."/>
            <person name="Repkova J."/>
        </authorList>
    </citation>
    <scope>NUCLEOTIDE SEQUENCE [LARGE SCALE GENOMIC DNA]</scope>
    <source>
        <strain evidence="3">cv. Tatra</strain>
        <tissue evidence="2">Young leaves</tissue>
    </source>
</reference>
<evidence type="ECO:0000313" key="3">
    <source>
        <dbReference type="Proteomes" id="UP000236291"/>
    </source>
</evidence>
<dbReference type="AlphaFoldDB" id="A0A2K3L0K7"/>
<evidence type="ECO:0000259" key="1">
    <source>
        <dbReference type="PROSITE" id="PS50181"/>
    </source>
</evidence>
<dbReference type="Pfam" id="PF12937">
    <property type="entry name" value="F-box-like"/>
    <property type="match status" value="1"/>
</dbReference>
<feature type="domain" description="F-box" evidence="1">
    <location>
        <begin position="5"/>
        <end position="52"/>
    </location>
</feature>
<dbReference type="PROSITE" id="PS50181">
    <property type="entry name" value="FBOX"/>
    <property type="match status" value="1"/>
</dbReference>
<dbReference type="STRING" id="57577.A0A2K3L0K7"/>
<name>A0A2K3L0K7_TRIPR</name>
<protein>
    <submittedName>
        <fullName evidence="2">F-box protein skip19</fullName>
    </submittedName>
</protein>
<dbReference type="PANTHER" id="PTHR38926:SF2">
    <property type="entry name" value="F-BOX_LRR-REPEAT PROTEIN 21-RELATED"/>
    <property type="match status" value="1"/>
</dbReference>
<comment type="caution">
    <text evidence="2">The sequence shown here is derived from an EMBL/GenBank/DDBJ whole genome shotgun (WGS) entry which is preliminary data.</text>
</comment>
<gene>
    <name evidence="2" type="ORF">L195_g027928</name>
</gene>
<dbReference type="CDD" id="cd22164">
    <property type="entry name" value="F-box_AtSKIP19-like"/>
    <property type="match status" value="1"/>
</dbReference>